<dbReference type="Proteomes" id="UP000765509">
    <property type="component" value="Unassembled WGS sequence"/>
</dbReference>
<organism evidence="1 2">
    <name type="scientific">Austropuccinia psidii MF-1</name>
    <dbReference type="NCBI Taxonomy" id="1389203"/>
    <lineage>
        <taxon>Eukaryota</taxon>
        <taxon>Fungi</taxon>
        <taxon>Dikarya</taxon>
        <taxon>Basidiomycota</taxon>
        <taxon>Pucciniomycotina</taxon>
        <taxon>Pucciniomycetes</taxon>
        <taxon>Pucciniales</taxon>
        <taxon>Sphaerophragmiaceae</taxon>
        <taxon>Austropuccinia</taxon>
    </lineage>
</organism>
<accession>A0A9Q3EYH7</accession>
<sequence>MPLCSGKSYSSPKSESSDNSLIIAEQLQNPDTTLPISSDSFHTNIHSLVHQSKTDENKSPDLSSSPTMLPSLLSFIKNPSKFTSSVPCLKPDGSDFYDWTKALDGVFMYIFNKSAFTDTPDNFNTSPEVMGALCFFLQQTLSPTLVDMIQTVFSPCYVFLILKDKFMKSSRLVQLEIITELLDIPNSSRSINTTDVFPRTFVIFECLRQTGVSVPDELQSLFLQALIPPPEGLMRAQWFHLISCELERLKLTSPRDVQKIINSYLVSTKGDIDQPNPQSIMKLAPRNQIPGKNTSID</sequence>
<comment type="caution">
    <text evidence="1">The sequence shown here is derived from an EMBL/GenBank/DDBJ whole genome shotgun (WGS) entry which is preliminary data.</text>
</comment>
<evidence type="ECO:0000313" key="1">
    <source>
        <dbReference type="EMBL" id="MBW0529529.1"/>
    </source>
</evidence>
<dbReference type="OrthoDB" id="8063676at2759"/>
<dbReference type="AlphaFoldDB" id="A0A9Q3EYH7"/>
<gene>
    <name evidence="1" type="ORF">O181_069244</name>
</gene>
<reference evidence="1" key="1">
    <citation type="submission" date="2021-03" db="EMBL/GenBank/DDBJ databases">
        <title>Draft genome sequence of rust myrtle Austropuccinia psidii MF-1, a brazilian biotype.</title>
        <authorList>
            <person name="Quecine M.C."/>
            <person name="Pachon D.M.R."/>
            <person name="Bonatelli M.L."/>
            <person name="Correr F.H."/>
            <person name="Franceschini L.M."/>
            <person name="Leite T.F."/>
            <person name="Margarido G.R.A."/>
            <person name="Almeida C.A."/>
            <person name="Ferrarezi J.A."/>
            <person name="Labate C.A."/>
        </authorList>
    </citation>
    <scope>NUCLEOTIDE SEQUENCE</scope>
    <source>
        <strain evidence="1">MF-1</strain>
    </source>
</reference>
<proteinExistence type="predicted"/>
<dbReference type="EMBL" id="AVOT02035232">
    <property type="protein sequence ID" value="MBW0529529.1"/>
    <property type="molecule type" value="Genomic_DNA"/>
</dbReference>
<keyword evidence="2" id="KW-1185">Reference proteome</keyword>
<protein>
    <submittedName>
        <fullName evidence="1">Uncharacterized protein</fullName>
    </submittedName>
</protein>
<name>A0A9Q3EYH7_9BASI</name>
<evidence type="ECO:0000313" key="2">
    <source>
        <dbReference type="Proteomes" id="UP000765509"/>
    </source>
</evidence>